<evidence type="ECO:0000313" key="3">
    <source>
        <dbReference type="Proteomes" id="UP001172101"/>
    </source>
</evidence>
<name>A0AA40DRB1_9PEZI</name>
<protein>
    <submittedName>
        <fullName evidence="2">Uncharacterized protein</fullName>
    </submittedName>
</protein>
<dbReference type="AlphaFoldDB" id="A0AA40DRB1"/>
<organism evidence="2 3">
    <name type="scientific">Lasiosphaeria miniovina</name>
    <dbReference type="NCBI Taxonomy" id="1954250"/>
    <lineage>
        <taxon>Eukaryota</taxon>
        <taxon>Fungi</taxon>
        <taxon>Dikarya</taxon>
        <taxon>Ascomycota</taxon>
        <taxon>Pezizomycotina</taxon>
        <taxon>Sordariomycetes</taxon>
        <taxon>Sordariomycetidae</taxon>
        <taxon>Sordariales</taxon>
        <taxon>Lasiosphaeriaceae</taxon>
        <taxon>Lasiosphaeria</taxon>
    </lineage>
</organism>
<comment type="caution">
    <text evidence="2">The sequence shown here is derived from an EMBL/GenBank/DDBJ whole genome shotgun (WGS) entry which is preliminary data.</text>
</comment>
<dbReference type="Gene3D" id="1.20.1170.10">
    <property type="match status" value="1"/>
</dbReference>
<dbReference type="GeneID" id="85325489"/>
<feature type="coiled-coil region" evidence="1">
    <location>
        <begin position="126"/>
        <end position="170"/>
    </location>
</feature>
<keyword evidence="1" id="KW-0175">Coiled coil</keyword>
<keyword evidence="3" id="KW-1185">Reference proteome</keyword>
<reference evidence="2" key="1">
    <citation type="submission" date="2023-06" db="EMBL/GenBank/DDBJ databases">
        <title>Genome-scale phylogeny and comparative genomics of the fungal order Sordariales.</title>
        <authorList>
            <consortium name="Lawrence Berkeley National Laboratory"/>
            <person name="Hensen N."/>
            <person name="Bonometti L."/>
            <person name="Westerberg I."/>
            <person name="Brannstrom I.O."/>
            <person name="Guillou S."/>
            <person name="Cros-Aarteil S."/>
            <person name="Calhoun S."/>
            <person name="Haridas S."/>
            <person name="Kuo A."/>
            <person name="Mondo S."/>
            <person name="Pangilinan J."/>
            <person name="Riley R."/>
            <person name="LaButti K."/>
            <person name="Andreopoulos B."/>
            <person name="Lipzen A."/>
            <person name="Chen C."/>
            <person name="Yanf M."/>
            <person name="Daum C."/>
            <person name="Ng V."/>
            <person name="Clum A."/>
            <person name="Steindorff A."/>
            <person name="Ohm R."/>
            <person name="Martin F."/>
            <person name="Silar P."/>
            <person name="Natvig D."/>
            <person name="Lalanne C."/>
            <person name="Gautier V."/>
            <person name="Ament-velasquez S.L."/>
            <person name="Kruys A."/>
            <person name="Hutchinson M.I."/>
            <person name="Powell A.J."/>
            <person name="Barry K."/>
            <person name="Miller A.N."/>
            <person name="Grigoriev I.V."/>
            <person name="Debuchy R."/>
            <person name="Gladieux P."/>
            <person name="Thoren M.H."/>
            <person name="Johannesson H."/>
        </authorList>
    </citation>
    <scope>NUCLEOTIDE SEQUENCE</scope>
    <source>
        <strain evidence="2">SMH2392-1A</strain>
    </source>
</reference>
<dbReference type="EMBL" id="JAUIRO010000005">
    <property type="protein sequence ID" value="KAK0712655.1"/>
    <property type="molecule type" value="Genomic_DNA"/>
</dbReference>
<sequence>MAQVLLIVSTKEVMGIPLSGEGLIYESLYANAKNCLAVGVDALRHTGERMRKVHRWANEMGRPRGTVDQMTKYLDPNQSAARDRHFKRYFDCGQAMASDSVQEICNIRIEFGKWRELTACLLRALEEAATQNLQQEQRTKSELEKKEMEKLQSEKLLEQERRLLAELTSRFEGALGAYEAAVNNIPPTLAGAGAIVGGLAAVGVSVPAALAGLLALGVQYSVIDSRRQEKTERINRLERETASLKGTLAELAAHAQSLSHLTDIVRRSINYLSDLQDKIDMFMEYLINIQNLLDIGTEAGKFVFDPTIGLEERQDKDIKKSIFEKSFQLKASFLFAAKAAKLYNDVSSQYIIPGINWFSGLRLLEGPAAGGLEATLDDITRRREKICSGAEELAEKMNADLDNCMETLIRETAKSFKEADPELWSDAESSRAIVGTS</sequence>
<accession>A0AA40DRB1</accession>
<feature type="coiled-coil region" evidence="1">
    <location>
        <begin position="220"/>
        <end position="254"/>
    </location>
</feature>
<dbReference type="RefSeq" id="XP_060293978.1">
    <property type="nucleotide sequence ID" value="XM_060442219.1"/>
</dbReference>
<evidence type="ECO:0000313" key="2">
    <source>
        <dbReference type="EMBL" id="KAK0712655.1"/>
    </source>
</evidence>
<evidence type="ECO:0000256" key="1">
    <source>
        <dbReference type="SAM" id="Coils"/>
    </source>
</evidence>
<gene>
    <name evidence="2" type="ORF">B0T26DRAFT_714885</name>
</gene>
<dbReference type="Proteomes" id="UP001172101">
    <property type="component" value="Unassembled WGS sequence"/>
</dbReference>
<proteinExistence type="predicted"/>